<reference evidence="2 3" key="1">
    <citation type="submission" date="2016-10" db="EMBL/GenBank/DDBJ databases">
        <authorList>
            <person name="de Groot N.N."/>
        </authorList>
    </citation>
    <scope>NUCLEOTIDE SEQUENCE [LARGE SCALE GENOMIC DNA]</scope>
    <source>
        <strain evidence="2 3">CGMCC 1.9109</strain>
    </source>
</reference>
<evidence type="ECO:0000313" key="3">
    <source>
        <dbReference type="Proteomes" id="UP000183685"/>
    </source>
</evidence>
<feature type="signal peptide" evidence="1">
    <location>
        <begin position="1"/>
        <end position="32"/>
    </location>
</feature>
<name>A0A1G7EXB2_9PROT</name>
<dbReference type="AlphaFoldDB" id="A0A1G7EXB2"/>
<dbReference type="EMBL" id="FNAK01000009">
    <property type="protein sequence ID" value="SDE68277.1"/>
    <property type="molecule type" value="Genomic_DNA"/>
</dbReference>
<keyword evidence="3" id="KW-1185">Reference proteome</keyword>
<dbReference type="STRING" id="637679.GCA_001550055_01497"/>
<proteinExistence type="predicted"/>
<evidence type="ECO:0000256" key="1">
    <source>
        <dbReference type="SAM" id="SignalP"/>
    </source>
</evidence>
<gene>
    <name evidence="2" type="ORF">SAMN04488071_3525</name>
</gene>
<feature type="chain" id="PRO_5010343240" description="TraB family protein" evidence="1">
    <location>
        <begin position="33"/>
        <end position="305"/>
    </location>
</feature>
<dbReference type="InterPro" id="IPR047111">
    <property type="entry name" value="YbaP-like"/>
</dbReference>
<dbReference type="Proteomes" id="UP000183685">
    <property type="component" value="Unassembled WGS sequence"/>
</dbReference>
<organism evidence="2 3">
    <name type="scientific">Kordiimonas lacus</name>
    <dbReference type="NCBI Taxonomy" id="637679"/>
    <lineage>
        <taxon>Bacteria</taxon>
        <taxon>Pseudomonadati</taxon>
        <taxon>Pseudomonadota</taxon>
        <taxon>Alphaproteobacteria</taxon>
        <taxon>Kordiimonadales</taxon>
        <taxon>Kordiimonadaceae</taxon>
        <taxon>Kordiimonas</taxon>
    </lineage>
</organism>
<dbReference type="InterPro" id="IPR002816">
    <property type="entry name" value="TraB/PrgY/GumN_fam"/>
</dbReference>
<accession>A0A1G7EXB2</accession>
<dbReference type="PANTHER" id="PTHR40590">
    <property type="entry name" value="CYTOPLASMIC PROTEIN-RELATED"/>
    <property type="match status" value="1"/>
</dbReference>
<protein>
    <recommendedName>
        <fullName evidence="4">TraB family protein</fullName>
    </recommendedName>
</protein>
<dbReference type="PANTHER" id="PTHR40590:SF1">
    <property type="entry name" value="CYTOPLASMIC PROTEIN"/>
    <property type="match status" value="1"/>
</dbReference>
<dbReference type="RefSeq" id="WP_068303286.1">
    <property type="nucleotide sequence ID" value="NZ_FNAK01000009.1"/>
</dbReference>
<dbReference type="Pfam" id="PF01963">
    <property type="entry name" value="TraB_PrgY_gumN"/>
    <property type="match status" value="1"/>
</dbReference>
<dbReference type="CDD" id="cd14789">
    <property type="entry name" value="Tiki"/>
    <property type="match status" value="1"/>
</dbReference>
<evidence type="ECO:0008006" key="4">
    <source>
        <dbReference type="Google" id="ProtNLM"/>
    </source>
</evidence>
<keyword evidence="1" id="KW-0732">Signal</keyword>
<sequence>MTFELTLKRTIGALLAPMVVLAIFAFASPARAQAADVPLWKLSDADGEIWLLGTVHIMNPTIQWRSDKISAAFDAADTLVTEAPAVDIAPATQMKLVQTYGINLSGPSFLTKLSPEARSNFEAVLTSMGQPAAAVNNFAPYRPWLAGISLQALMLQARGGSPEAGVDSILWREAKAKGKSLAYLETLDQQMQVFGNLSFEDELAFFEESVRQMVEDPDMLDEIVDLWLTGNMDALGDKMQAAMVGQDSLANALLLNRNMDWADQIKTMMDGEGKIFIAVGAAHLAGQDSVQELLKEKYGLTAVRQ</sequence>
<evidence type="ECO:0000313" key="2">
    <source>
        <dbReference type="EMBL" id="SDE68277.1"/>
    </source>
</evidence>